<dbReference type="Proteomes" id="UP000181951">
    <property type="component" value="Unassembled WGS sequence"/>
</dbReference>
<dbReference type="GO" id="GO:0016787">
    <property type="term" value="F:hydrolase activity"/>
    <property type="evidence" value="ECO:0007669"/>
    <property type="project" value="UniProtKB-KW"/>
</dbReference>
<gene>
    <name evidence="4" type="ORF">SAMN05216267_103044</name>
</gene>
<dbReference type="STRING" id="310780.SAMN05216267_103044"/>
<accession>A0A1H8QKX1</accession>
<evidence type="ECO:0000256" key="3">
    <source>
        <dbReference type="SAM" id="Phobius"/>
    </source>
</evidence>
<keyword evidence="5" id="KW-1185">Reference proteome</keyword>
<dbReference type="SUPFAM" id="SSF63817">
    <property type="entry name" value="Sortase"/>
    <property type="match status" value="1"/>
</dbReference>
<dbReference type="InterPro" id="IPR005754">
    <property type="entry name" value="Sortase"/>
</dbReference>
<keyword evidence="3" id="KW-1133">Transmembrane helix</keyword>
<dbReference type="InterPro" id="IPR023365">
    <property type="entry name" value="Sortase_dom-sf"/>
</dbReference>
<feature type="compositionally biased region" description="Low complexity" evidence="2">
    <location>
        <begin position="7"/>
        <end position="21"/>
    </location>
</feature>
<protein>
    <submittedName>
        <fullName evidence="4">LPXTG-site transpeptidase (Sortase) family protein</fullName>
    </submittedName>
</protein>
<dbReference type="AlphaFoldDB" id="A0A1H8QKX1"/>
<evidence type="ECO:0000256" key="1">
    <source>
        <dbReference type="ARBA" id="ARBA00022801"/>
    </source>
</evidence>
<dbReference type="Gene3D" id="2.40.260.10">
    <property type="entry name" value="Sortase"/>
    <property type="match status" value="1"/>
</dbReference>
<evidence type="ECO:0000256" key="2">
    <source>
        <dbReference type="SAM" id="MobiDB-lite"/>
    </source>
</evidence>
<name>A0A1H8QKX1_9ACTN</name>
<dbReference type="OrthoDB" id="5242879at2"/>
<organism evidence="4 5">
    <name type="scientific">Actinacidiphila rubida</name>
    <dbReference type="NCBI Taxonomy" id="310780"/>
    <lineage>
        <taxon>Bacteria</taxon>
        <taxon>Bacillati</taxon>
        <taxon>Actinomycetota</taxon>
        <taxon>Actinomycetes</taxon>
        <taxon>Kitasatosporales</taxon>
        <taxon>Streptomycetaceae</taxon>
        <taxon>Actinacidiphila</taxon>
    </lineage>
</organism>
<reference evidence="4 5" key="1">
    <citation type="submission" date="2016-10" db="EMBL/GenBank/DDBJ databases">
        <authorList>
            <person name="de Groot N.N."/>
        </authorList>
    </citation>
    <scope>NUCLEOTIDE SEQUENCE [LARGE SCALE GENOMIC DNA]</scope>
    <source>
        <strain evidence="4 5">CGMCC 4.2026</strain>
    </source>
</reference>
<sequence length="327" mass="33331">MTGPASPTGTTVRAAAPAAGPDRPPTAPAGRARDARPAGPGVRVAATALSILAALLLGFVADVGVLSDVRHTRDRQVDYATLRGDLANGTAPVGPSAPGTAADAGPGVKPFTSGALIGVLSIPSLHVREVVHEGTTSRILARGPGHRRDTPLPGQAGVSVIMGRQATYGGPFRRLHELRAGQTFTVTTGQGTARYRVLGVRRGGDPQPSPLAAGAGRLTLITADGTPFMPRGILRVDADLVSTAQPASAPAVASGALPADEKPMAVQGDGWLPLVLWGQALVLAAAALTWAHLRWGRPHTWVVGVPLLALLGLLVADDVALLLPNSM</sequence>
<keyword evidence="3" id="KW-0472">Membrane</keyword>
<keyword evidence="1" id="KW-0378">Hydrolase</keyword>
<evidence type="ECO:0000313" key="5">
    <source>
        <dbReference type="Proteomes" id="UP000181951"/>
    </source>
</evidence>
<dbReference type="Pfam" id="PF04203">
    <property type="entry name" value="Sortase"/>
    <property type="match status" value="1"/>
</dbReference>
<proteinExistence type="predicted"/>
<feature type="transmembrane region" description="Helical" evidence="3">
    <location>
        <begin position="271"/>
        <end position="293"/>
    </location>
</feature>
<evidence type="ECO:0000313" key="4">
    <source>
        <dbReference type="EMBL" id="SEO54666.1"/>
    </source>
</evidence>
<feature type="region of interest" description="Disordered" evidence="2">
    <location>
        <begin position="1"/>
        <end position="38"/>
    </location>
</feature>
<dbReference type="RefSeq" id="WP_079176192.1">
    <property type="nucleotide sequence ID" value="NZ_FODD01000030.1"/>
</dbReference>
<feature type="transmembrane region" description="Helical" evidence="3">
    <location>
        <begin position="299"/>
        <end position="323"/>
    </location>
</feature>
<feature type="transmembrane region" description="Helical" evidence="3">
    <location>
        <begin position="44"/>
        <end position="66"/>
    </location>
</feature>
<keyword evidence="3" id="KW-0812">Transmembrane</keyword>
<dbReference type="EMBL" id="FODD01000030">
    <property type="protein sequence ID" value="SEO54666.1"/>
    <property type="molecule type" value="Genomic_DNA"/>
</dbReference>